<dbReference type="RefSeq" id="WP_264507178.1">
    <property type="nucleotide sequence ID" value="NZ_JAPDFL010000001.1"/>
</dbReference>
<feature type="domain" description="PAS fold-3" evidence="1">
    <location>
        <begin position="40"/>
        <end position="107"/>
    </location>
</feature>
<keyword evidence="3" id="KW-1185">Reference proteome</keyword>
<sequence>MAQAPSTFNSSARDTGQEVPFDLLELIYSRTDTRGVICAANDTFDRLAGYGWRDTIGAPHKLVRHSDMPKGFFHIFWSLLKSGVPAVGYVKNRNKDGRYYWVLAAAIPCEGVFLGSTQAQFGPVPNHPRRIRAPSAARAERITVG</sequence>
<gene>
    <name evidence="2" type="ORF">OKW52_19500</name>
</gene>
<accession>A0ABT3H3G5</accession>
<dbReference type="EMBL" id="JAPDFL010000001">
    <property type="protein sequence ID" value="MCW1934377.1"/>
    <property type="molecule type" value="Genomic_DNA"/>
</dbReference>
<dbReference type="SUPFAM" id="SSF55785">
    <property type="entry name" value="PYP-like sensor domain (PAS domain)"/>
    <property type="match status" value="1"/>
</dbReference>
<dbReference type="Pfam" id="PF08447">
    <property type="entry name" value="PAS_3"/>
    <property type="match status" value="1"/>
</dbReference>
<reference evidence="2 3" key="1">
    <citation type="submission" date="2022-10" db="EMBL/GenBank/DDBJ databases">
        <title>Pararhodobacter sp. nov., isolated from marine algae.</title>
        <authorList>
            <person name="Choi B.J."/>
            <person name="Kim J.M."/>
            <person name="Lee J.K."/>
            <person name="Choi D.G."/>
            <person name="Jeon C.O."/>
        </authorList>
    </citation>
    <scope>NUCLEOTIDE SEQUENCE [LARGE SCALE GENOMIC DNA]</scope>
    <source>
        <strain evidence="2 3">ZQ420</strain>
    </source>
</reference>
<evidence type="ECO:0000259" key="1">
    <source>
        <dbReference type="Pfam" id="PF08447"/>
    </source>
</evidence>
<dbReference type="CDD" id="cd00130">
    <property type="entry name" value="PAS"/>
    <property type="match status" value="1"/>
</dbReference>
<dbReference type="NCBIfam" id="TIGR00229">
    <property type="entry name" value="sensory_box"/>
    <property type="match status" value="1"/>
</dbReference>
<organism evidence="2 3">
    <name type="scientific">Pararhodobacter zhoushanensis</name>
    <dbReference type="NCBI Taxonomy" id="2479545"/>
    <lineage>
        <taxon>Bacteria</taxon>
        <taxon>Pseudomonadati</taxon>
        <taxon>Pseudomonadota</taxon>
        <taxon>Alphaproteobacteria</taxon>
        <taxon>Rhodobacterales</taxon>
        <taxon>Paracoccaceae</taxon>
        <taxon>Pararhodobacter</taxon>
    </lineage>
</organism>
<dbReference type="Proteomes" id="UP001208938">
    <property type="component" value="Unassembled WGS sequence"/>
</dbReference>
<name>A0ABT3H3G5_9RHOB</name>
<comment type="caution">
    <text evidence="2">The sequence shown here is derived from an EMBL/GenBank/DDBJ whole genome shotgun (WGS) entry which is preliminary data.</text>
</comment>
<evidence type="ECO:0000313" key="2">
    <source>
        <dbReference type="EMBL" id="MCW1934377.1"/>
    </source>
</evidence>
<dbReference type="InterPro" id="IPR000014">
    <property type="entry name" value="PAS"/>
</dbReference>
<dbReference type="InterPro" id="IPR035965">
    <property type="entry name" value="PAS-like_dom_sf"/>
</dbReference>
<evidence type="ECO:0000313" key="3">
    <source>
        <dbReference type="Proteomes" id="UP001208938"/>
    </source>
</evidence>
<dbReference type="Gene3D" id="3.30.450.20">
    <property type="entry name" value="PAS domain"/>
    <property type="match status" value="1"/>
</dbReference>
<proteinExistence type="predicted"/>
<protein>
    <submittedName>
        <fullName evidence="2">PAS domain-containing protein</fullName>
    </submittedName>
</protein>
<dbReference type="InterPro" id="IPR013655">
    <property type="entry name" value="PAS_fold_3"/>
</dbReference>